<dbReference type="Proteomes" id="UP000540656">
    <property type="component" value="Unassembled WGS sequence"/>
</dbReference>
<protein>
    <submittedName>
        <fullName evidence="1">Uncharacterized protein</fullName>
    </submittedName>
</protein>
<evidence type="ECO:0000313" key="2">
    <source>
        <dbReference type="Proteomes" id="UP000540656"/>
    </source>
</evidence>
<reference evidence="1 2" key="1">
    <citation type="submission" date="2020-07" db="EMBL/GenBank/DDBJ databases">
        <title>Sequencing the genomes of 1000 actinobacteria strains.</title>
        <authorList>
            <person name="Klenk H.-P."/>
        </authorList>
    </citation>
    <scope>NUCLEOTIDE SEQUENCE [LARGE SCALE GENOMIC DNA]</scope>
    <source>
        <strain evidence="1 2">DSM 23819</strain>
    </source>
</reference>
<keyword evidence="2" id="KW-1185">Reference proteome</keyword>
<sequence length="87" mass="9419">MDDVLAGLPRGKQSWVRMVPDEGALTTKFDDLTRGGTPTTWKNFDGTVIERADGVQVGMRSYSGSGGGAIDIRMPDGSRIRLHVDQP</sequence>
<proteinExistence type="predicted"/>
<evidence type="ECO:0000313" key="1">
    <source>
        <dbReference type="EMBL" id="NYG58764.1"/>
    </source>
</evidence>
<dbReference type="EMBL" id="JACCAA010000001">
    <property type="protein sequence ID" value="NYG58764.1"/>
    <property type="molecule type" value="Genomic_DNA"/>
</dbReference>
<dbReference type="AlphaFoldDB" id="A0A7Y9S2Y8"/>
<accession>A0A7Y9S2Y8</accession>
<dbReference type="RefSeq" id="WP_179501893.1">
    <property type="nucleotide sequence ID" value="NZ_JACCAA010000001.1"/>
</dbReference>
<name>A0A7Y9S2Y8_9ACTN</name>
<organism evidence="1 2">
    <name type="scientific">Nocardioides daedukensis</name>
    <dbReference type="NCBI Taxonomy" id="634462"/>
    <lineage>
        <taxon>Bacteria</taxon>
        <taxon>Bacillati</taxon>
        <taxon>Actinomycetota</taxon>
        <taxon>Actinomycetes</taxon>
        <taxon>Propionibacteriales</taxon>
        <taxon>Nocardioidaceae</taxon>
        <taxon>Nocardioides</taxon>
    </lineage>
</organism>
<gene>
    <name evidence="1" type="ORF">BJ980_001687</name>
</gene>
<comment type="caution">
    <text evidence="1">The sequence shown here is derived from an EMBL/GenBank/DDBJ whole genome shotgun (WGS) entry which is preliminary data.</text>
</comment>